<evidence type="ECO:0000313" key="11">
    <source>
        <dbReference type="RefSeq" id="XP_023576590.1"/>
    </source>
</evidence>
<keyword evidence="5" id="KW-0206">Cytoskeleton</keyword>
<feature type="compositionally biased region" description="Basic and acidic residues" evidence="9">
    <location>
        <begin position="1"/>
        <end position="14"/>
    </location>
</feature>
<feature type="compositionally biased region" description="Polar residues" evidence="9">
    <location>
        <begin position="136"/>
        <end position="146"/>
    </location>
</feature>
<feature type="region of interest" description="Disordered" evidence="9">
    <location>
        <begin position="111"/>
        <end position="146"/>
    </location>
</feature>
<evidence type="ECO:0000256" key="4">
    <source>
        <dbReference type="ARBA" id="ARBA00022843"/>
    </source>
</evidence>
<name>A0A6P6EW96_OCTDE</name>
<keyword evidence="2" id="KW-0963">Cytoplasm</keyword>
<feature type="compositionally biased region" description="Polar residues" evidence="9">
    <location>
        <begin position="113"/>
        <end position="122"/>
    </location>
</feature>
<evidence type="ECO:0000256" key="6">
    <source>
        <dbReference type="ARBA" id="ARBA00060188"/>
    </source>
</evidence>
<dbReference type="AlphaFoldDB" id="A0A6P6EW96"/>
<evidence type="ECO:0000256" key="5">
    <source>
        <dbReference type="ARBA" id="ARBA00023212"/>
    </source>
</evidence>
<dbReference type="Proteomes" id="UP000515203">
    <property type="component" value="Unplaced"/>
</dbReference>
<evidence type="ECO:0000256" key="2">
    <source>
        <dbReference type="ARBA" id="ARBA00022490"/>
    </source>
</evidence>
<evidence type="ECO:0000256" key="8">
    <source>
        <dbReference type="ARBA" id="ARBA00067658"/>
    </source>
</evidence>
<evidence type="ECO:0000256" key="3">
    <source>
        <dbReference type="ARBA" id="ARBA00022553"/>
    </source>
</evidence>
<reference evidence="11" key="1">
    <citation type="submission" date="2025-08" db="UniProtKB">
        <authorList>
            <consortium name="RefSeq"/>
        </authorList>
    </citation>
    <scope>IDENTIFICATION</scope>
</reference>
<dbReference type="CTD" id="23177"/>
<sequence>MALGEEKAELEAHGNTKAQGPEPEQLPCPEAEGGPASPLCRTKELPALACWAEADPSGTSGIYLPQASVASRVVEADGPTPALSNLFPPAITGSGDFSAGSQVEEIRLPASQGLPQIINTPRTAAPCSGHDADTGGDSSPADSPQVLGLSQQPLISGVSFLSQRKSMTFCCQLEKLIHWLYNVTDVTDLGTPPRSSLTGLKSSLQLYRQFKRDIHEHQSLTDSVLEKGETLLQCLLDNTPVLKDVLGRISKQSGELESHADRLYDSILASLDMLAGCSLIPDSKPVAAMEPPCAGV</sequence>
<evidence type="ECO:0000256" key="7">
    <source>
        <dbReference type="ARBA" id="ARBA00061752"/>
    </source>
</evidence>
<evidence type="ECO:0000256" key="9">
    <source>
        <dbReference type="SAM" id="MobiDB-lite"/>
    </source>
</evidence>
<proteinExistence type="predicted"/>
<keyword evidence="10" id="KW-1185">Reference proteome</keyword>
<comment type="subunit">
    <text evidence="7">Interacts with CNTLN; the interaction recruits CEP68 to the centrosome. Interacts with the SCF(FBXW11) complex which contains SKP1, CUL1 and FBXW11; the interaction is probably mediated by FBXW11 and the complex also contains CDK5RAP2 and PCNT. Also interacts with F-box protein BTRC. Interacts with serine/threonine-protein kinase PLK1; the interaction leads to phosphorylation of CEP68 and its subsequent degradation. Interacts with NEK2; the interaction leads to phosphorylation of CEP68.</text>
</comment>
<evidence type="ECO:0000256" key="1">
    <source>
        <dbReference type="ARBA" id="ARBA00004300"/>
    </source>
</evidence>
<dbReference type="FunFam" id="1.20.58.60:FF:000296">
    <property type="entry name" value="centrosomal protein of 68 kDa"/>
    <property type="match status" value="1"/>
</dbReference>
<feature type="region of interest" description="Disordered" evidence="9">
    <location>
        <begin position="1"/>
        <end position="39"/>
    </location>
</feature>
<gene>
    <name evidence="11" type="primary">Cep68</name>
</gene>
<evidence type="ECO:0000313" key="10">
    <source>
        <dbReference type="Proteomes" id="UP000515203"/>
    </source>
</evidence>
<dbReference type="RefSeq" id="XP_023576590.1">
    <property type="nucleotide sequence ID" value="XM_023720822.1"/>
</dbReference>
<dbReference type="SUPFAM" id="SSF46966">
    <property type="entry name" value="Spectrin repeat"/>
    <property type="match status" value="1"/>
</dbReference>
<protein>
    <recommendedName>
        <fullName evidence="8">Centrosomal protein of 68 kDa</fullName>
    </recommendedName>
</protein>
<dbReference type="GO" id="GO:0005813">
    <property type="term" value="C:centrosome"/>
    <property type="evidence" value="ECO:0007669"/>
    <property type="project" value="UniProtKB-SubCell"/>
</dbReference>
<dbReference type="Gene3D" id="1.20.58.60">
    <property type="match status" value="1"/>
</dbReference>
<accession>A0A6P6EW96</accession>
<keyword evidence="4" id="KW-0832">Ubl conjugation</keyword>
<keyword evidence="3" id="KW-0597">Phosphoprotein</keyword>
<organism evidence="10 11">
    <name type="scientific">Octodon degus</name>
    <name type="common">Degu</name>
    <name type="synonym">Sciurus degus</name>
    <dbReference type="NCBI Taxonomy" id="10160"/>
    <lineage>
        <taxon>Eukaryota</taxon>
        <taxon>Metazoa</taxon>
        <taxon>Chordata</taxon>
        <taxon>Craniata</taxon>
        <taxon>Vertebrata</taxon>
        <taxon>Euteleostomi</taxon>
        <taxon>Mammalia</taxon>
        <taxon>Eutheria</taxon>
        <taxon>Euarchontoglires</taxon>
        <taxon>Glires</taxon>
        <taxon>Rodentia</taxon>
        <taxon>Hystricomorpha</taxon>
        <taxon>Octodontidae</taxon>
        <taxon>Octodon</taxon>
    </lineage>
</organism>
<comment type="function">
    <text evidence="6">Involved in maintenance of centrosome cohesion, probably as part of a linker structure which prevents centrosome splitting. Required for localization of CDK5RAP2 to the centrosome during interphase. Contributes to CROCC/rootletin filament formation.</text>
</comment>
<dbReference type="GeneID" id="101563283"/>
<comment type="subcellular location">
    <subcellularLocation>
        <location evidence="1">Cytoplasm</location>
        <location evidence="1">Cytoskeleton</location>
        <location evidence="1">Microtubule organizing center</location>
        <location evidence="1">Centrosome</location>
    </subcellularLocation>
</comment>